<sequence length="17" mass="1905">MKVSFSEASGSHWSFFA</sequence>
<dbReference type="EMBL" id="GBXM01077108">
    <property type="protein sequence ID" value="JAH31469.1"/>
    <property type="molecule type" value="Transcribed_RNA"/>
</dbReference>
<proteinExistence type="predicted"/>
<organism evidence="1">
    <name type="scientific">Anguilla anguilla</name>
    <name type="common">European freshwater eel</name>
    <name type="synonym">Muraena anguilla</name>
    <dbReference type="NCBI Taxonomy" id="7936"/>
    <lineage>
        <taxon>Eukaryota</taxon>
        <taxon>Metazoa</taxon>
        <taxon>Chordata</taxon>
        <taxon>Craniata</taxon>
        <taxon>Vertebrata</taxon>
        <taxon>Euteleostomi</taxon>
        <taxon>Actinopterygii</taxon>
        <taxon>Neopterygii</taxon>
        <taxon>Teleostei</taxon>
        <taxon>Anguilliformes</taxon>
        <taxon>Anguillidae</taxon>
        <taxon>Anguilla</taxon>
    </lineage>
</organism>
<accession>A0A0E9RQS7</accession>
<protein>
    <submittedName>
        <fullName evidence="1">Uncharacterized protein</fullName>
    </submittedName>
</protein>
<reference evidence="1" key="2">
    <citation type="journal article" date="2015" name="Fish Shellfish Immunol.">
        <title>Early steps in the European eel (Anguilla anguilla)-Vibrio vulnificus interaction in the gills: Role of the RtxA13 toxin.</title>
        <authorList>
            <person name="Callol A."/>
            <person name="Pajuelo D."/>
            <person name="Ebbesson L."/>
            <person name="Teles M."/>
            <person name="MacKenzie S."/>
            <person name="Amaro C."/>
        </authorList>
    </citation>
    <scope>NUCLEOTIDE SEQUENCE</scope>
</reference>
<name>A0A0E9RQS7_ANGAN</name>
<dbReference type="AlphaFoldDB" id="A0A0E9RQS7"/>
<evidence type="ECO:0000313" key="1">
    <source>
        <dbReference type="EMBL" id="JAH31469.1"/>
    </source>
</evidence>
<reference evidence="1" key="1">
    <citation type="submission" date="2014-11" db="EMBL/GenBank/DDBJ databases">
        <authorList>
            <person name="Amaro Gonzalez C."/>
        </authorList>
    </citation>
    <scope>NUCLEOTIDE SEQUENCE</scope>
</reference>